<name>A0A8H7BKI3_9FUNG</name>
<feature type="transmembrane region" description="Helical" evidence="1">
    <location>
        <begin position="154"/>
        <end position="172"/>
    </location>
</feature>
<proteinExistence type="predicted"/>
<evidence type="ECO:0000256" key="1">
    <source>
        <dbReference type="SAM" id="Phobius"/>
    </source>
</evidence>
<dbReference type="InterPro" id="IPR036259">
    <property type="entry name" value="MFS_trans_sf"/>
</dbReference>
<keyword evidence="1" id="KW-0812">Transmembrane</keyword>
<feature type="transmembrane region" description="Helical" evidence="1">
    <location>
        <begin position="123"/>
        <end position="142"/>
    </location>
</feature>
<protein>
    <submittedName>
        <fullName evidence="2">Uncharacterized protein</fullName>
    </submittedName>
</protein>
<dbReference type="EMBL" id="JABAYA010000128">
    <property type="protein sequence ID" value="KAF7724154.1"/>
    <property type="molecule type" value="Genomic_DNA"/>
</dbReference>
<accession>A0A8H7BKI3</accession>
<evidence type="ECO:0000313" key="3">
    <source>
        <dbReference type="Proteomes" id="UP000605846"/>
    </source>
</evidence>
<dbReference type="AlphaFoldDB" id="A0A8H7BKI3"/>
<sequence length="193" mass="21619">MHIDPTSLDNRHRSQITVEDDGTATLHGDNDISNETTLHDNGNNTKLQQMLIASLSISDYQLSKLEKQDPEIQSTNDQDTIVDEEEDDPYRWVILIGGFLAQAISVMQDYYDRQIFKGTVDSTQLSFVGTIGFSFCGLMGPVSQIFTSLVGPRWVLLIGTILMTLGLVLASYSKQVCLPYSFTRLLPYTKFTL</sequence>
<keyword evidence="1" id="KW-0472">Membrane</keyword>
<evidence type="ECO:0000313" key="2">
    <source>
        <dbReference type="EMBL" id="KAF7724154.1"/>
    </source>
</evidence>
<dbReference type="OrthoDB" id="6499973at2759"/>
<gene>
    <name evidence="2" type="ORF">EC973_001279</name>
</gene>
<keyword evidence="1" id="KW-1133">Transmembrane helix</keyword>
<dbReference type="Gene3D" id="1.20.1250.20">
    <property type="entry name" value="MFS general substrate transporter like domains"/>
    <property type="match status" value="1"/>
</dbReference>
<dbReference type="SUPFAM" id="SSF103473">
    <property type="entry name" value="MFS general substrate transporter"/>
    <property type="match status" value="1"/>
</dbReference>
<reference evidence="2" key="1">
    <citation type="submission" date="2020-01" db="EMBL/GenBank/DDBJ databases">
        <title>Genome Sequencing of Three Apophysomyces-Like Fungal Strains Confirms a Novel Fungal Genus in the Mucoromycota with divergent Burkholderia-like Endosymbiotic Bacteria.</title>
        <authorList>
            <person name="Stajich J.E."/>
            <person name="Macias A.M."/>
            <person name="Carter-House D."/>
            <person name="Lovett B."/>
            <person name="Kasson L.R."/>
            <person name="Berry K."/>
            <person name="Grigoriev I."/>
            <person name="Chang Y."/>
            <person name="Spatafora J."/>
            <person name="Kasson M.T."/>
        </authorList>
    </citation>
    <scope>NUCLEOTIDE SEQUENCE</scope>
    <source>
        <strain evidence="2">NRRL A-21654</strain>
    </source>
</reference>
<organism evidence="2 3">
    <name type="scientific">Apophysomyces ossiformis</name>
    <dbReference type="NCBI Taxonomy" id="679940"/>
    <lineage>
        <taxon>Eukaryota</taxon>
        <taxon>Fungi</taxon>
        <taxon>Fungi incertae sedis</taxon>
        <taxon>Mucoromycota</taxon>
        <taxon>Mucoromycotina</taxon>
        <taxon>Mucoromycetes</taxon>
        <taxon>Mucorales</taxon>
        <taxon>Mucorineae</taxon>
        <taxon>Mucoraceae</taxon>
        <taxon>Apophysomyces</taxon>
    </lineage>
</organism>
<comment type="caution">
    <text evidence="2">The sequence shown here is derived from an EMBL/GenBank/DDBJ whole genome shotgun (WGS) entry which is preliminary data.</text>
</comment>
<keyword evidence="3" id="KW-1185">Reference proteome</keyword>
<dbReference type="Proteomes" id="UP000605846">
    <property type="component" value="Unassembled WGS sequence"/>
</dbReference>